<keyword evidence="4 8" id="KW-0479">Metal-binding</keyword>
<dbReference type="Gene3D" id="3.40.630.10">
    <property type="entry name" value="Zn peptidases"/>
    <property type="match status" value="1"/>
</dbReference>
<accession>A0AAD1H6Z2</accession>
<evidence type="ECO:0000256" key="8">
    <source>
        <dbReference type="PIRSR" id="PIRSR001123-2"/>
    </source>
</evidence>
<dbReference type="SUPFAM" id="SSF53187">
    <property type="entry name" value="Zn-dependent exopeptidases"/>
    <property type="match status" value="1"/>
</dbReference>
<keyword evidence="2" id="KW-0031">Aminopeptidase</keyword>
<dbReference type="PANTHER" id="PTHR32481">
    <property type="entry name" value="AMINOPEPTIDASE"/>
    <property type="match status" value="1"/>
</dbReference>
<dbReference type="PIRSF" id="PIRSF001123">
    <property type="entry name" value="PepA_GA"/>
    <property type="match status" value="1"/>
</dbReference>
<dbReference type="InterPro" id="IPR051464">
    <property type="entry name" value="Peptidase_M42_aminopept"/>
</dbReference>
<comment type="cofactor">
    <cofactor evidence="8">
        <name>a divalent metal cation</name>
        <dbReference type="ChEBI" id="CHEBI:60240"/>
    </cofactor>
    <text evidence="8">Binds 2 divalent metal cations per subunit.</text>
</comment>
<evidence type="ECO:0000256" key="4">
    <source>
        <dbReference type="ARBA" id="ARBA00022723"/>
    </source>
</evidence>
<evidence type="ECO:0000256" key="6">
    <source>
        <dbReference type="PIRNR" id="PIRNR001123"/>
    </source>
</evidence>
<feature type="binding site" evidence="8">
    <location>
        <position position="227"/>
    </location>
    <ligand>
        <name>Zn(2+)</name>
        <dbReference type="ChEBI" id="CHEBI:29105"/>
        <label>2</label>
    </ligand>
</feature>
<feature type="binding site" evidence="8">
    <location>
        <position position="192"/>
    </location>
    <ligand>
        <name>Zn(2+)</name>
        <dbReference type="ChEBI" id="CHEBI:29105"/>
        <label>1</label>
    </ligand>
</feature>
<keyword evidence="10" id="KW-1185">Reference proteome</keyword>
<dbReference type="RefSeq" id="WP_083154796.1">
    <property type="nucleotide sequence ID" value="NZ_AP022560.1"/>
</dbReference>
<protein>
    <submittedName>
        <fullName evidence="9">Peptidase M42</fullName>
    </submittedName>
</protein>
<evidence type="ECO:0000256" key="3">
    <source>
        <dbReference type="ARBA" id="ARBA00022670"/>
    </source>
</evidence>
<dbReference type="GO" id="GO:0006508">
    <property type="term" value="P:proteolysis"/>
    <property type="evidence" value="ECO:0007669"/>
    <property type="project" value="UniProtKB-KW"/>
</dbReference>
<evidence type="ECO:0000256" key="1">
    <source>
        <dbReference type="ARBA" id="ARBA00006272"/>
    </source>
</evidence>
<feature type="binding site" evidence="8">
    <location>
        <position position="69"/>
    </location>
    <ligand>
        <name>Zn(2+)</name>
        <dbReference type="ChEBI" id="CHEBI:29105"/>
        <label>1</label>
    </ligand>
</feature>
<dbReference type="GO" id="GO:0046872">
    <property type="term" value="F:metal ion binding"/>
    <property type="evidence" value="ECO:0007669"/>
    <property type="project" value="UniProtKB-UniRule"/>
</dbReference>
<dbReference type="GO" id="GO:0004177">
    <property type="term" value="F:aminopeptidase activity"/>
    <property type="evidence" value="ECO:0007669"/>
    <property type="project" value="UniProtKB-UniRule"/>
</dbReference>
<proteinExistence type="inferred from homology"/>
<comment type="similarity">
    <text evidence="1 6">Belongs to the peptidase M42 family.</text>
</comment>
<evidence type="ECO:0000256" key="5">
    <source>
        <dbReference type="ARBA" id="ARBA00022801"/>
    </source>
</evidence>
<feature type="active site" description="Proton acceptor" evidence="7">
    <location>
        <position position="226"/>
    </location>
</feature>
<dbReference type="InterPro" id="IPR008007">
    <property type="entry name" value="Peptidase_M42"/>
</dbReference>
<feature type="binding site" evidence="8">
    <location>
        <position position="192"/>
    </location>
    <ligand>
        <name>Zn(2+)</name>
        <dbReference type="ChEBI" id="CHEBI:29105"/>
        <label>2</label>
    </ligand>
</feature>
<name>A0AAD1H6Z2_9MYCO</name>
<dbReference type="Proteomes" id="UP000466681">
    <property type="component" value="Chromosome"/>
</dbReference>
<feature type="binding site" evidence="8">
    <location>
        <position position="330"/>
    </location>
    <ligand>
        <name>Zn(2+)</name>
        <dbReference type="ChEBI" id="CHEBI:29105"/>
        <label>2</label>
    </ligand>
</feature>
<dbReference type="PANTHER" id="PTHR32481:SF0">
    <property type="entry name" value="AMINOPEPTIDASE YPDE-RELATED"/>
    <property type="match status" value="1"/>
</dbReference>
<evidence type="ECO:0000313" key="9">
    <source>
        <dbReference type="EMBL" id="BBW99982.1"/>
    </source>
</evidence>
<evidence type="ECO:0000313" key="10">
    <source>
        <dbReference type="Proteomes" id="UP000466681"/>
    </source>
</evidence>
<dbReference type="SUPFAM" id="SSF101821">
    <property type="entry name" value="Aminopeptidase/glucanase lid domain"/>
    <property type="match status" value="1"/>
</dbReference>
<sequence length="363" mass="38933">MTGQTELDRDLLQELLWAYGPSGQEDAVREVCLRELAPCVDESWIDEAGNVVGLIRGSGGASALRVMAHMDELSMLVKRVESDGTLHVSQLGTMYPANFGLGPVAILGDNQILCGVLSLGSEHTTRESQRIWETKPDQGDKALDWSHVYVFTGRTTDELAEAGIRPGTRVCIESSRRTLVEFGDYLGSYFMDDRAPATALLQTVRALRAGNRRPNADVYVVFTTSEEIGGVGGSYASRSLPGDLTLALEVGPTEAEYGTSVSGGPIIAYSDAECVYDKNIADRLMQIATERGLRPQPAVLGAFESDASHAKASGLSPRAGLLCLPTLSTHGYEVIACDAIPALVGVLAEFMAPYQGGRRRPAH</sequence>
<dbReference type="Gene3D" id="2.40.30.40">
    <property type="entry name" value="Peptidase M42, domain 2"/>
    <property type="match status" value="1"/>
</dbReference>
<evidence type="ECO:0000256" key="7">
    <source>
        <dbReference type="PIRSR" id="PIRSR001123-1"/>
    </source>
</evidence>
<reference evidence="9 10" key="1">
    <citation type="journal article" date="2019" name="Emerg. Microbes Infect.">
        <title>Comprehensive subspecies identification of 175 nontuberculous mycobacteria species based on 7547 genomic profiles.</title>
        <authorList>
            <person name="Matsumoto Y."/>
            <person name="Kinjo T."/>
            <person name="Motooka D."/>
            <person name="Nabeya D."/>
            <person name="Jung N."/>
            <person name="Uechi K."/>
            <person name="Horii T."/>
            <person name="Iida T."/>
            <person name="Fujita J."/>
            <person name="Nakamura S."/>
        </authorList>
    </citation>
    <scope>NUCLEOTIDE SEQUENCE [LARGE SCALE GENOMIC DNA]</scope>
    <source>
        <strain evidence="9 10">JCM 6375</strain>
    </source>
</reference>
<evidence type="ECO:0000256" key="2">
    <source>
        <dbReference type="ARBA" id="ARBA00022438"/>
    </source>
</evidence>
<gene>
    <name evidence="9" type="ORF">MMOR_09190</name>
</gene>
<dbReference type="InterPro" id="IPR023367">
    <property type="entry name" value="Peptidase_M42_dom2"/>
</dbReference>
<organism evidence="9 10">
    <name type="scientific">Mycolicibacterium moriokaense</name>
    <dbReference type="NCBI Taxonomy" id="39691"/>
    <lineage>
        <taxon>Bacteria</taxon>
        <taxon>Bacillati</taxon>
        <taxon>Actinomycetota</taxon>
        <taxon>Actinomycetes</taxon>
        <taxon>Mycobacteriales</taxon>
        <taxon>Mycobacteriaceae</taxon>
        <taxon>Mycolicibacterium</taxon>
    </lineage>
</organism>
<dbReference type="Pfam" id="PF05343">
    <property type="entry name" value="Peptidase_M42"/>
    <property type="match status" value="1"/>
</dbReference>
<keyword evidence="3" id="KW-0645">Protease</keyword>
<dbReference type="EMBL" id="AP022560">
    <property type="protein sequence ID" value="BBW99982.1"/>
    <property type="molecule type" value="Genomic_DNA"/>
</dbReference>
<dbReference type="KEGG" id="mmor:MMOR_09190"/>
<keyword evidence="5" id="KW-0378">Hydrolase</keyword>
<feature type="binding site" evidence="8">
    <location>
        <position position="249"/>
    </location>
    <ligand>
        <name>Zn(2+)</name>
        <dbReference type="ChEBI" id="CHEBI:29105"/>
        <label>1</label>
    </ligand>
</feature>
<dbReference type="AlphaFoldDB" id="A0AAD1H6Z2"/>